<protein>
    <submittedName>
        <fullName evidence="2">Uncharacterized protein</fullName>
    </submittedName>
</protein>
<dbReference type="Proteomes" id="UP000054007">
    <property type="component" value="Unassembled WGS sequence"/>
</dbReference>
<gene>
    <name evidence="2" type="ORF">CYLTODRAFT_425983</name>
</gene>
<sequence>MLATNESFPGMGFELDFTRLVAHDNASNRPRPLTGHELFSMFPAPPPKHLADPTSLYFGKEEREFFARLHHPKFDAASDPKQEYDRHAQRSLPPLVSPRHRRPDANPDDFPPSPWTSFTPIETFSGGPNGLSAVDSDQGLWRQRSRAPDMRSLEKQRTTKKPTFFCKYEGCHSRVTGFTTQRMLQRTCA</sequence>
<dbReference type="EMBL" id="KN880686">
    <property type="protein sequence ID" value="KIY63584.1"/>
    <property type="molecule type" value="Genomic_DNA"/>
</dbReference>
<feature type="compositionally biased region" description="Basic and acidic residues" evidence="1">
    <location>
        <begin position="76"/>
        <end position="88"/>
    </location>
</feature>
<accession>A0A0D7B0B5</accession>
<name>A0A0D7B0B5_9AGAR</name>
<dbReference type="OrthoDB" id="3253810at2759"/>
<evidence type="ECO:0000256" key="1">
    <source>
        <dbReference type="SAM" id="MobiDB-lite"/>
    </source>
</evidence>
<evidence type="ECO:0000313" key="2">
    <source>
        <dbReference type="EMBL" id="KIY63584.1"/>
    </source>
</evidence>
<reference evidence="2 3" key="1">
    <citation type="journal article" date="2015" name="Fungal Genet. Biol.">
        <title>Evolution of novel wood decay mechanisms in Agaricales revealed by the genome sequences of Fistulina hepatica and Cylindrobasidium torrendii.</title>
        <authorList>
            <person name="Floudas D."/>
            <person name="Held B.W."/>
            <person name="Riley R."/>
            <person name="Nagy L.G."/>
            <person name="Koehler G."/>
            <person name="Ransdell A.S."/>
            <person name="Younus H."/>
            <person name="Chow J."/>
            <person name="Chiniquy J."/>
            <person name="Lipzen A."/>
            <person name="Tritt A."/>
            <person name="Sun H."/>
            <person name="Haridas S."/>
            <person name="LaButti K."/>
            <person name="Ohm R.A."/>
            <person name="Kues U."/>
            <person name="Blanchette R.A."/>
            <person name="Grigoriev I.V."/>
            <person name="Minto R.E."/>
            <person name="Hibbett D.S."/>
        </authorList>
    </citation>
    <scope>NUCLEOTIDE SEQUENCE [LARGE SCALE GENOMIC DNA]</scope>
    <source>
        <strain evidence="2 3">FP15055 ss-10</strain>
    </source>
</reference>
<organism evidence="2 3">
    <name type="scientific">Cylindrobasidium torrendii FP15055 ss-10</name>
    <dbReference type="NCBI Taxonomy" id="1314674"/>
    <lineage>
        <taxon>Eukaryota</taxon>
        <taxon>Fungi</taxon>
        <taxon>Dikarya</taxon>
        <taxon>Basidiomycota</taxon>
        <taxon>Agaricomycotina</taxon>
        <taxon>Agaricomycetes</taxon>
        <taxon>Agaricomycetidae</taxon>
        <taxon>Agaricales</taxon>
        <taxon>Marasmiineae</taxon>
        <taxon>Physalacriaceae</taxon>
        <taxon>Cylindrobasidium</taxon>
    </lineage>
</organism>
<proteinExistence type="predicted"/>
<evidence type="ECO:0000313" key="3">
    <source>
        <dbReference type="Proteomes" id="UP000054007"/>
    </source>
</evidence>
<keyword evidence="3" id="KW-1185">Reference proteome</keyword>
<feature type="region of interest" description="Disordered" evidence="1">
    <location>
        <begin position="76"/>
        <end position="113"/>
    </location>
</feature>
<dbReference type="AlphaFoldDB" id="A0A0D7B0B5"/>